<dbReference type="GO" id="GO:0003677">
    <property type="term" value="F:DNA binding"/>
    <property type="evidence" value="ECO:0007669"/>
    <property type="project" value="UniProtKB-KW"/>
</dbReference>
<dbReference type="SUPFAM" id="SSF54171">
    <property type="entry name" value="DNA-binding domain"/>
    <property type="match status" value="1"/>
</dbReference>
<name>A0AAV0FWX0_9ASTE</name>
<dbReference type="InterPro" id="IPR036955">
    <property type="entry name" value="AP2/ERF_dom_sf"/>
</dbReference>
<comment type="caution">
    <text evidence="9">The sequence shown here is derived from an EMBL/GenBank/DDBJ whole genome shotgun (WGS) entry which is preliminary data.</text>
</comment>
<evidence type="ECO:0000313" key="9">
    <source>
        <dbReference type="EMBL" id="CAH9140136.1"/>
    </source>
</evidence>
<dbReference type="Proteomes" id="UP001152523">
    <property type="component" value="Unassembled WGS sequence"/>
</dbReference>
<comment type="subcellular location">
    <subcellularLocation>
        <location evidence="1">Nucleus</location>
    </subcellularLocation>
</comment>
<feature type="region of interest" description="Disordered" evidence="7">
    <location>
        <begin position="298"/>
        <end position="359"/>
    </location>
</feature>
<keyword evidence="3" id="KW-0805">Transcription regulation</keyword>
<dbReference type="Gene3D" id="3.30.730.10">
    <property type="entry name" value="AP2/ERF domain"/>
    <property type="match status" value="1"/>
</dbReference>
<feature type="region of interest" description="Disordered" evidence="7">
    <location>
        <begin position="143"/>
        <end position="164"/>
    </location>
</feature>
<evidence type="ECO:0000256" key="1">
    <source>
        <dbReference type="ARBA" id="ARBA00004123"/>
    </source>
</evidence>
<dbReference type="PRINTS" id="PR00367">
    <property type="entry name" value="ETHRSPELEMNT"/>
</dbReference>
<dbReference type="PROSITE" id="PS51032">
    <property type="entry name" value="AP2_ERF"/>
    <property type="match status" value="1"/>
</dbReference>
<dbReference type="CDD" id="cd00018">
    <property type="entry name" value="AP2"/>
    <property type="match status" value="1"/>
</dbReference>
<feature type="domain" description="AP2/ERF" evidence="8">
    <location>
        <begin position="158"/>
        <end position="215"/>
    </location>
</feature>
<dbReference type="Pfam" id="PF00847">
    <property type="entry name" value="AP2"/>
    <property type="match status" value="1"/>
</dbReference>
<keyword evidence="6" id="KW-0539">Nucleus</keyword>
<evidence type="ECO:0000256" key="2">
    <source>
        <dbReference type="ARBA" id="ARBA00022821"/>
    </source>
</evidence>
<evidence type="ECO:0000256" key="7">
    <source>
        <dbReference type="SAM" id="MobiDB-lite"/>
    </source>
</evidence>
<evidence type="ECO:0000256" key="3">
    <source>
        <dbReference type="ARBA" id="ARBA00023015"/>
    </source>
</evidence>
<dbReference type="SMART" id="SM00380">
    <property type="entry name" value="AP2"/>
    <property type="match status" value="1"/>
</dbReference>
<keyword evidence="4" id="KW-0238">DNA-binding</keyword>
<dbReference type="GO" id="GO:0005634">
    <property type="term" value="C:nucleus"/>
    <property type="evidence" value="ECO:0007669"/>
    <property type="project" value="UniProtKB-SubCell"/>
</dbReference>
<dbReference type="PANTHER" id="PTHR31190:SF473">
    <property type="entry name" value="OS05G0437100 PROTEIN"/>
    <property type="match status" value="1"/>
</dbReference>
<dbReference type="InterPro" id="IPR044808">
    <property type="entry name" value="ERF_plant"/>
</dbReference>
<dbReference type="GO" id="GO:0006952">
    <property type="term" value="P:defense response"/>
    <property type="evidence" value="ECO:0007669"/>
    <property type="project" value="UniProtKB-KW"/>
</dbReference>
<feature type="compositionally biased region" description="Low complexity" evidence="7">
    <location>
        <begin position="64"/>
        <end position="75"/>
    </location>
</feature>
<evidence type="ECO:0000256" key="6">
    <source>
        <dbReference type="ARBA" id="ARBA00023242"/>
    </source>
</evidence>
<evidence type="ECO:0000256" key="4">
    <source>
        <dbReference type="ARBA" id="ARBA00023125"/>
    </source>
</evidence>
<dbReference type="EMBL" id="CAMAPF010001023">
    <property type="protein sequence ID" value="CAH9140136.1"/>
    <property type="molecule type" value="Genomic_DNA"/>
</dbReference>
<reference evidence="9" key="1">
    <citation type="submission" date="2022-07" db="EMBL/GenBank/DDBJ databases">
        <authorList>
            <person name="Macas J."/>
            <person name="Novak P."/>
            <person name="Neumann P."/>
        </authorList>
    </citation>
    <scope>NUCLEOTIDE SEQUENCE</scope>
</reference>
<protein>
    <recommendedName>
        <fullName evidence="8">AP2/ERF domain-containing protein</fullName>
    </recommendedName>
</protein>
<dbReference type="FunFam" id="3.30.730.10:FF:000001">
    <property type="entry name" value="Ethylene-responsive transcription factor 2"/>
    <property type="match status" value="1"/>
</dbReference>
<feature type="compositionally biased region" description="Polar residues" evidence="7">
    <location>
        <begin position="334"/>
        <end position="359"/>
    </location>
</feature>
<dbReference type="GO" id="GO:0009873">
    <property type="term" value="P:ethylene-activated signaling pathway"/>
    <property type="evidence" value="ECO:0007669"/>
    <property type="project" value="InterPro"/>
</dbReference>
<organism evidence="9 10">
    <name type="scientific">Cuscuta epithymum</name>
    <dbReference type="NCBI Taxonomy" id="186058"/>
    <lineage>
        <taxon>Eukaryota</taxon>
        <taxon>Viridiplantae</taxon>
        <taxon>Streptophyta</taxon>
        <taxon>Embryophyta</taxon>
        <taxon>Tracheophyta</taxon>
        <taxon>Spermatophyta</taxon>
        <taxon>Magnoliopsida</taxon>
        <taxon>eudicotyledons</taxon>
        <taxon>Gunneridae</taxon>
        <taxon>Pentapetalae</taxon>
        <taxon>asterids</taxon>
        <taxon>lamiids</taxon>
        <taxon>Solanales</taxon>
        <taxon>Convolvulaceae</taxon>
        <taxon>Cuscuteae</taxon>
        <taxon>Cuscuta</taxon>
        <taxon>Cuscuta subgen. Cuscuta</taxon>
    </lineage>
</organism>
<feature type="compositionally biased region" description="Polar residues" evidence="7">
    <location>
        <begin position="46"/>
        <end position="63"/>
    </location>
</feature>
<dbReference type="AlphaFoldDB" id="A0AAV0FWX0"/>
<keyword evidence="2" id="KW-0611">Plant defense</keyword>
<evidence type="ECO:0000256" key="5">
    <source>
        <dbReference type="ARBA" id="ARBA00023163"/>
    </source>
</evidence>
<evidence type="ECO:0000313" key="10">
    <source>
        <dbReference type="Proteomes" id="UP001152523"/>
    </source>
</evidence>
<proteinExistence type="predicted"/>
<evidence type="ECO:0000259" key="8">
    <source>
        <dbReference type="PROSITE" id="PS51032"/>
    </source>
</evidence>
<dbReference type="GO" id="GO:0003700">
    <property type="term" value="F:DNA-binding transcription factor activity"/>
    <property type="evidence" value="ECO:0007669"/>
    <property type="project" value="InterPro"/>
</dbReference>
<gene>
    <name evidence="9" type="ORF">CEPIT_LOCUS38116</name>
</gene>
<feature type="compositionally biased region" description="Low complexity" evidence="7">
    <location>
        <begin position="321"/>
        <end position="333"/>
    </location>
</feature>
<keyword evidence="10" id="KW-1185">Reference proteome</keyword>
<dbReference type="InterPro" id="IPR016177">
    <property type="entry name" value="DNA-bd_dom_sf"/>
</dbReference>
<accession>A0AAV0FWX0</accession>
<feature type="region of interest" description="Disordered" evidence="7">
    <location>
        <begin position="46"/>
        <end position="82"/>
    </location>
</feature>
<dbReference type="InterPro" id="IPR001471">
    <property type="entry name" value="AP2/ERF_dom"/>
</dbReference>
<dbReference type="PANTHER" id="PTHR31190">
    <property type="entry name" value="DNA-BINDING DOMAIN"/>
    <property type="match status" value="1"/>
</dbReference>
<keyword evidence="5" id="KW-0804">Transcription</keyword>
<sequence>MIRREMQHETDYLLSAAPPPPMFSVYGQPGEMSTVVTALTDVISSPRQGNQWSYGRQDTSGVFSSSSTSPSSAAAGQKRRREYQENAIQQLPEHSHQRVHSGFENFGYPPESSYPVHSEEAIGIVSQPVAVTGAATAATAAKAATSAADQETGERRPRYRGVRQRPWGKWAAEIRDPQKAARVWLGTFETAEAAARAYDEAALRFRGNRAKLNFPENARLMRPPQQPSPAIPSASRAQFPAINLVQGQQQIQGIAGDYWAYSQLLQNTGGDLRGHPPASLIEQMYYASSMAAFNSQALPSSSSSATSSPRRPMYFSGGQHSTESGSSQPSSTQMPATSSDNLQPPSFWTSSAQYPPSSS</sequence>